<reference evidence="2 3" key="1">
    <citation type="submission" date="2023-08" db="EMBL/GenBank/DDBJ databases">
        <authorList>
            <person name="Joshi A."/>
            <person name="Thite S."/>
        </authorList>
    </citation>
    <scope>NUCLEOTIDE SEQUENCE [LARGE SCALE GENOMIC DNA]</scope>
    <source>
        <strain evidence="2 3">AC40</strain>
    </source>
</reference>
<protein>
    <submittedName>
        <fullName evidence="2">TIGR04219 family outer membrane beta-barrel protein</fullName>
    </submittedName>
</protein>
<feature type="chain" id="PRO_5047139003" evidence="1">
    <location>
        <begin position="23"/>
        <end position="251"/>
    </location>
</feature>
<keyword evidence="3" id="KW-1185">Reference proteome</keyword>
<dbReference type="EMBL" id="JAUZVZ010000010">
    <property type="protein sequence ID" value="MDP4536266.1"/>
    <property type="molecule type" value="Genomic_DNA"/>
</dbReference>
<comment type="caution">
    <text evidence="2">The sequence shown here is derived from an EMBL/GenBank/DDBJ whole genome shotgun (WGS) entry which is preliminary data.</text>
</comment>
<evidence type="ECO:0000256" key="1">
    <source>
        <dbReference type="SAM" id="SignalP"/>
    </source>
</evidence>
<dbReference type="Proteomes" id="UP001231616">
    <property type="component" value="Unassembled WGS sequence"/>
</dbReference>
<keyword evidence="1" id="KW-0732">Signal</keyword>
<dbReference type="NCBIfam" id="TIGR04219">
    <property type="entry name" value="OMP_w_GlyGly"/>
    <property type="match status" value="1"/>
</dbReference>
<accession>A0ABT9GYY4</accession>
<organism evidence="2 3">
    <name type="scientific">Alkalimonas collagenimarina</name>
    <dbReference type="NCBI Taxonomy" id="400390"/>
    <lineage>
        <taxon>Bacteria</taxon>
        <taxon>Pseudomonadati</taxon>
        <taxon>Pseudomonadota</taxon>
        <taxon>Gammaproteobacteria</taxon>
        <taxon>Alkalimonas</taxon>
    </lineage>
</organism>
<sequence length="251" mass="27287">MMKKLGSALCALPLLMSGYVQADFFSVALHLDSWQSKADGSFGQTGVMHPFDYKNKNQLAYGVTLEHPLPFIPNARLGYQSLKHTASTELDQTFALAGQQFSVGSVLDATLDLSHWDLVLYYEVLDNNLVELDVGIQFKRLDGAAEVALATSQSASRQTLDDTLPMLYAAGGVNIIGTGLQVFAELSGLTQGRHDVRAFRGGLSYNMMDTIALDAAVRLGYQSMQFTLDNMDGLSTDVDAKGVFAGLELRF</sequence>
<feature type="signal peptide" evidence="1">
    <location>
        <begin position="1"/>
        <end position="22"/>
    </location>
</feature>
<dbReference type="RefSeq" id="WP_305893532.1">
    <property type="nucleotide sequence ID" value="NZ_JAUZVZ010000010.1"/>
</dbReference>
<proteinExistence type="predicted"/>
<evidence type="ECO:0000313" key="2">
    <source>
        <dbReference type="EMBL" id="MDP4536266.1"/>
    </source>
</evidence>
<name>A0ABT9GYY4_9GAMM</name>
<evidence type="ECO:0000313" key="3">
    <source>
        <dbReference type="Proteomes" id="UP001231616"/>
    </source>
</evidence>
<dbReference type="InterPro" id="IPR026387">
    <property type="entry name" value="OMP_w_GlyGly"/>
</dbReference>
<gene>
    <name evidence="2" type="ORF">Q3O60_08705</name>
</gene>